<dbReference type="NCBIfam" id="TIGR00232">
    <property type="entry name" value="tktlase_bact"/>
    <property type="match status" value="1"/>
</dbReference>
<feature type="site" description="Important for catalytic activity" evidence="18">
    <location>
        <position position="264"/>
    </location>
</feature>
<feature type="binding site" evidence="15">
    <location>
        <position position="264"/>
    </location>
    <ligand>
        <name>substrate</name>
    </ligand>
</feature>
<evidence type="ECO:0000256" key="3">
    <source>
        <dbReference type="ARBA" id="ARBA00001941"/>
    </source>
</evidence>
<comment type="subunit">
    <text evidence="5">Homodimer.</text>
</comment>
<feature type="binding site" evidence="16">
    <location>
        <begin position="121"/>
        <end position="123"/>
    </location>
    <ligand>
        <name>thiamine diphosphate</name>
        <dbReference type="ChEBI" id="CHEBI:58937"/>
    </ligand>
</feature>
<evidence type="ECO:0000313" key="21">
    <source>
        <dbReference type="EMBL" id="GAU08228.1"/>
    </source>
</evidence>
<accession>A0A194AFX0</accession>
<dbReference type="STRING" id="1592317.DPF_0931"/>
<dbReference type="GO" id="GO:0004802">
    <property type="term" value="F:transketolase activity"/>
    <property type="evidence" value="ECO:0007669"/>
    <property type="project" value="UniProtKB-UniRule"/>
</dbReference>
<feature type="binding site" evidence="16">
    <location>
        <position position="74"/>
    </location>
    <ligand>
        <name>thiamine diphosphate</name>
        <dbReference type="ChEBI" id="CHEBI:58937"/>
    </ligand>
</feature>
<feature type="binding site" evidence="16">
    <location>
        <position position="189"/>
    </location>
    <ligand>
        <name>thiamine diphosphate</name>
        <dbReference type="ChEBI" id="CHEBI:58937"/>
    </ligand>
</feature>
<dbReference type="GO" id="GO:0005829">
    <property type="term" value="C:cytosol"/>
    <property type="evidence" value="ECO:0007669"/>
    <property type="project" value="TreeGrafter"/>
</dbReference>
<feature type="binding site" evidence="17">
    <location>
        <position position="189"/>
    </location>
    <ligand>
        <name>Mg(2+)</name>
        <dbReference type="ChEBI" id="CHEBI:18420"/>
    </ligand>
</feature>
<comment type="cofactor">
    <cofactor evidence="2">
        <name>Mn(2+)</name>
        <dbReference type="ChEBI" id="CHEBI:29035"/>
    </cofactor>
</comment>
<evidence type="ECO:0000256" key="7">
    <source>
        <dbReference type="ARBA" id="ARBA00022679"/>
    </source>
</evidence>
<dbReference type="InterPro" id="IPR029061">
    <property type="entry name" value="THDP-binding"/>
</dbReference>
<keyword evidence="19" id="KW-0812">Transmembrane</keyword>
<dbReference type="AlphaFoldDB" id="A0A194AFX0"/>
<keyword evidence="19" id="KW-0472">Membrane</keyword>
<dbReference type="SUPFAM" id="SSF52518">
    <property type="entry name" value="Thiamin diphosphate-binding fold (THDP-binding)"/>
    <property type="match status" value="2"/>
</dbReference>
<organism evidence="21 22">
    <name type="scientific">Desulfoplanes formicivorans</name>
    <dbReference type="NCBI Taxonomy" id="1592317"/>
    <lineage>
        <taxon>Bacteria</taxon>
        <taxon>Pseudomonadati</taxon>
        <taxon>Thermodesulfobacteriota</taxon>
        <taxon>Desulfovibrionia</taxon>
        <taxon>Desulfovibrionales</taxon>
        <taxon>Desulfoplanaceae</taxon>
        <taxon>Desulfoplanes</taxon>
    </lineage>
</organism>
<evidence type="ECO:0000256" key="11">
    <source>
        <dbReference type="ARBA" id="ARBA00023052"/>
    </source>
</evidence>
<evidence type="ECO:0000256" key="10">
    <source>
        <dbReference type="ARBA" id="ARBA00022842"/>
    </source>
</evidence>
<dbReference type="Pfam" id="PF00456">
    <property type="entry name" value="Transketolase_N"/>
    <property type="match status" value="1"/>
</dbReference>
<dbReference type="FunFam" id="3.40.50.920:FF:000003">
    <property type="entry name" value="Transketolase"/>
    <property type="match status" value="1"/>
</dbReference>
<feature type="site" description="Important for catalytic activity" evidence="18">
    <location>
        <position position="34"/>
    </location>
</feature>
<feature type="binding site" evidence="16">
    <location>
        <position position="438"/>
    </location>
    <ligand>
        <name>thiamine diphosphate</name>
        <dbReference type="ChEBI" id="CHEBI:58937"/>
    </ligand>
</feature>
<evidence type="ECO:0000256" key="2">
    <source>
        <dbReference type="ARBA" id="ARBA00001936"/>
    </source>
</evidence>
<dbReference type="InterPro" id="IPR005475">
    <property type="entry name" value="Transketolase-like_Pyr-bd"/>
</dbReference>
<evidence type="ECO:0000256" key="8">
    <source>
        <dbReference type="ARBA" id="ARBA00022723"/>
    </source>
</evidence>
<evidence type="ECO:0000256" key="6">
    <source>
        <dbReference type="ARBA" id="ARBA00013152"/>
    </source>
</evidence>
<evidence type="ECO:0000256" key="13">
    <source>
        <dbReference type="NCBIfam" id="TIGR00232"/>
    </source>
</evidence>
<gene>
    <name evidence="21" type="ORF">DPF_0931</name>
</gene>
<feature type="transmembrane region" description="Helical" evidence="19">
    <location>
        <begin position="413"/>
        <end position="438"/>
    </location>
</feature>
<evidence type="ECO:0000256" key="19">
    <source>
        <dbReference type="SAM" id="Phobius"/>
    </source>
</evidence>
<dbReference type="FunFam" id="3.40.50.970:FF:000045">
    <property type="entry name" value="Transketolase"/>
    <property type="match status" value="1"/>
</dbReference>
<feature type="binding site" evidence="15">
    <location>
        <position position="356"/>
    </location>
    <ligand>
        <name>substrate</name>
    </ligand>
</feature>
<feature type="binding site" evidence="15">
    <location>
        <position position="34"/>
    </location>
    <ligand>
        <name>substrate</name>
    </ligand>
</feature>
<dbReference type="SUPFAM" id="SSF52922">
    <property type="entry name" value="TK C-terminal domain-like"/>
    <property type="match status" value="1"/>
</dbReference>
<dbReference type="InterPro" id="IPR005478">
    <property type="entry name" value="Transketolase_bac-like"/>
</dbReference>
<comment type="cofactor">
    <cofactor evidence="1">
        <name>Ca(2+)</name>
        <dbReference type="ChEBI" id="CHEBI:29108"/>
    </cofactor>
</comment>
<keyword evidence="22" id="KW-1185">Reference proteome</keyword>
<keyword evidence="11 16" id="KW-0786">Thiamine pyrophosphate</keyword>
<feature type="domain" description="Transketolase-like pyrimidine-binding" evidence="20">
    <location>
        <begin position="353"/>
        <end position="526"/>
    </location>
</feature>
<evidence type="ECO:0000256" key="12">
    <source>
        <dbReference type="ARBA" id="ARBA00049473"/>
    </source>
</evidence>
<evidence type="ECO:0000256" key="4">
    <source>
        <dbReference type="ARBA" id="ARBA00007131"/>
    </source>
</evidence>
<evidence type="ECO:0000256" key="17">
    <source>
        <dbReference type="PIRSR" id="PIRSR605478-4"/>
    </source>
</evidence>
<keyword evidence="9" id="KW-0106">Calcium</keyword>
<keyword evidence="7" id="KW-0808">Transferase</keyword>
<dbReference type="PANTHER" id="PTHR43522:SF2">
    <property type="entry name" value="TRANSKETOLASE 1-RELATED"/>
    <property type="match status" value="1"/>
</dbReference>
<dbReference type="GO" id="GO:0046872">
    <property type="term" value="F:metal ion binding"/>
    <property type="evidence" value="ECO:0007669"/>
    <property type="project" value="UniProtKB-KW"/>
</dbReference>
<dbReference type="SMART" id="SM00861">
    <property type="entry name" value="Transket_pyr"/>
    <property type="match status" value="1"/>
</dbReference>
<dbReference type="InterPro" id="IPR020826">
    <property type="entry name" value="Transketolase_BS"/>
</dbReference>
<keyword evidence="10 17" id="KW-0460">Magnesium</keyword>
<evidence type="ECO:0000259" key="20">
    <source>
        <dbReference type="SMART" id="SM00861"/>
    </source>
</evidence>
<evidence type="ECO:0000256" key="1">
    <source>
        <dbReference type="ARBA" id="ARBA00001913"/>
    </source>
</evidence>
<dbReference type="InterPro" id="IPR055152">
    <property type="entry name" value="Transketolase-like_C_2"/>
</dbReference>
<name>A0A194AFX0_9BACT</name>
<dbReference type="Pfam" id="PF22613">
    <property type="entry name" value="Transketolase_C_1"/>
    <property type="match status" value="1"/>
</dbReference>
<feature type="binding site" evidence="15">
    <location>
        <position position="383"/>
    </location>
    <ligand>
        <name>substrate</name>
    </ligand>
</feature>
<dbReference type="GO" id="GO:0006098">
    <property type="term" value="P:pentose-phosphate shunt"/>
    <property type="evidence" value="ECO:0007669"/>
    <property type="project" value="TreeGrafter"/>
</dbReference>
<dbReference type="EMBL" id="BDFE01000009">
    <property type="protein sequence ID" value="GAU08228.1"/>
    <property type="molecule type" value="Genomic_DNA"/>
</dbReference>
<feature type="binding site" evidence="15">
    <location>
        <position position="462"/>
    </location>
    <ligand>
        <name>substrate</name>
    </ligand>
</feature>
<dbReference type="InterPro" id="IPR009014">
    <property type="entry name" value="Transketo_C/PFOR_II"/>
</dbReference>
<evidence type="ECO:0000256" key="9">
    <source>
        <dbReference type="ARBA" id="ARBA00022837"/>
    </source>
</evidence>
<feature type="binding site" evidence="16">
    <location>
        <position position="264"/>
    </location>
    <ligand>
        <name>thiamine diphosphate</name>
        <dbReference type="ChEBI" id="CHEBI:58937"/>
    </ligand>
</feature>
<feature type="active site" description="Proton donor" evidence="14">
    <location>
        <position position="412"/>
    </location>
</feature>
<evidence type="ECO:0000256" key="16">
    <source>
        <dbReference type="PIRSR" id="PIRSR605478-3"/>
    </source>
</evidence>
<dbReference type="RefSeq" id="WP_069857705.1">
    <property type="nucleotide sequence ID" value="NZ_BDFE01000009.1"/>
</dbReference>
<dbReference type="Gene3D" id="3.40.50.970">
    <property type="match status" value="2"/>
</dbReference>
<evidence type="ECO:0000256" key="18">
    <source>
        <dbReference type="PIRSR" id="PIRSR605478-5"/>
    </source>
</evidence>
<dbReference type="Pfam" id="PF02779">
    <property type="entry name" value="Transket_pyr"/>
    <property type="match status" value="1"/>
</dbReference>
<protein>
    <recommendedName>
        <fullName evidence="6 13">Transketolase</fullName>
        <ecNumber evidence="6 13">2.2.1.1</ecNumber>
    </recommendedName>
</protein>
<keyword evidence="8 17" id="KW-0479">Metal-binding</keyword>
<proteinExistence type="inferred from homology"/>
<dbReference type="EC" id="2.2.1.1" evidence="6 13"/>
<keyword evidence="19" id="KW-1133">Transmembrane helix</keyword>
<comment type="cofactor">
    <cofactor evidence="3">
        <name>Co(2+)</name>
        <dbReference type="ChEBI" id="CHEBI:48828"/>
    </cofactor>
</comment>
<reference evidence="22" key="1">
    <citation type="submission" date="2016-06" db="EMBL/GenBank/DDBJ databases">
        <title>Draft genome sequence of Desulfoplanes formicivorans strain Pf12B.</title>
        <authorList>
            <person name="Watanabe M."/>
            <person name="Kojima H."/>
            <person name="Fukui M."/>
        </authorList>
    </citation>
    <scope>NUCLEOTIDE SEQUENCE [LARGE SCALE GENOMIC DNA]</scope>
    <source>
        <strain evidence="22">Pf12B</strain>
    </source>
</reference>
<comment type="cofactor">
    <cofactor evidence="17">
        <name>Mg(2+)</name>
        <dbReference type="ChEBI" id="CHEBI:18420"/>
    </cofactor>
    <text evidence="17">Binds 1 Mg(2+) ion per subunit. Can also utilize other divalent metal cations, such as Ca(2+), Mn(2+) and Co(2+).</text>
</comment>
<evidence type="ECO:0000256" key="14">
    <source>
        <dbReference type="PIRSR" id="PIRSR605478-1"/>
    </source>
</evidence>
<comment type="cofactor">
    <cofactor evidence="16">
        <name>thiamine diphosphate</name>
        <dbReference type="ChEBI" id="CHEBI:58937"/>
    </cofactor>
    <text evidence="16">Binds 1 thiamine pyrophosphate per subunit. During the reaction, the substrate forms a covalent intermediate with the cofactor.</text>
</comment>
<feature type="binding site" evidence="16">
    <location>
        <position position="160"/>
    </location>
    <ligand>
        <name>thiamine diphosphate</name>
        <dbReference type="ChEBI" id="CHEBI:58937"/>
    </ligand>
</feature>
<dbReference type="PANTHER" id="PTHR43522">
    <property type="entry name" value="TRANSKETOLASE"/>
    <property type="match status" value="1"/>
</dbReference>
<dbReference type="CDD" id="cd02012">
    <property type="entry name" value="TPP_TK"/>
    <property type="match status" value="1"/>
</dbReference>
<comment type="caution">
    <text evidence="21">The sequence shown here is derived from an EMBL/GenBank/DDBJ whole genome shotgun (WGS) entry which is preliminary data.</text>
</comment>
<evidence type="ECO:0000256" key="15">
    <source>
        <dbReference type="PIRSR" id="PIRSR605478-2"/>
    </source>
</evidence>
<feature type="binding site" evidence="17">
    <location>
        <position position="191"/>
    </location>
    <ligand>
        <name>Mg(2+)</name>
        <dbReference type="ChEBI" id="CHEBI:18420"/>
    </ligand>
</feature>
<sequence>MSTTPKTGQEMDAYTVNVIKGLIMDATRKANSGHPGGAMSSADYAYILFKEFLSFDPDNPNWWNRDRFVLSAGHESMLLYSLLTLNGYLSIKDLMEFRQFESKTPGHPEHDQTPGVEATTGPLGQGFAMAGGMAVAETFLRHKLGQDITNHYTYVLVSDGDLQEPVALGSAALFGQWGLGRLIAYYDSNKIQLAGPTKRADCSDTKKLFESLCWQVIEIDGHDHEAIRTAIREARAETDRPTLIIGHTTMAKGSATLEGSEKTHGSPMSPEEIVATKNKLGLPADESFFLPEDVIAHFRQRFPLLSDRSGQWSEELAAKQARDASFAALWEAIHTPASKRNIQWPDFEPGTNLATRKAFGACLNGLIDQFPNLMGGSADLDPSNQTVHFRETTGIFGKDNPLGRSFSFGVREFPMGVILNGIALHGGIIPFGATFLVFSDYERNAIRMSALQNLPVLHVFTHDSFFVGEDGPTHQPVEHVSSLRLIPNLLTLRPGDAWESAACFDVAMKQETRPSVLIFTRQGLPVMDPATHPHIREGVGKGGYILEDPTDGKPEIILLASGSEVHLAVGAARALPDAKIRVVSMPCMELFDEQDAAYRESVLPKTVRKRMAVEAGSPDIWYKYVGLDGEVIGMNHFGASAPAEVLKKVYGFTVDHIVERLRETWLK</sequence>
<feature type="binding site" evidence="15">
    <location>
        <position position="474"/>
    </location>
    <ligand>
        <name>substrate</name>
    </ligand>
</feature>
<dbReference type="InterPro" id="IPR033247">
    <property type="entry name" value="Transketolase_fam"/>
</dbReference>
<evidence type="ECO:0000313" key="22">
    <source>
        <dbReference type="Proteomes" id="UP000095200"/>
    </source>
</evidence>
<feature type="binding site" evidence="17">
    <location>
        <position position="159"/>
    </location>
    <ligand>
        <name>Mg(2+)</name>
        <dbReference type="ChEBI" id="CHEBI:18420"/>
    </ligand>
</feature>
<feature type="binding site" evidence="15">
    <location>
        <position position="521"/>
    </location>
    <ligand>
        <name>substrate</name>
    </ligand>
</feature>
<comment type="catalytic activity">
    <reaction evidence="12">
        <text>D-sedoheptulose 7-phosphate + D-glyceraldehyde 3-phosphate = aldehydo-D-ribose 5-phosphate + D-xylulose 5-phosphate</text>
        <dbReference type="Rhea" id="RHEA:10508"/>
        <dbReference type="ChEBI" id="CHEBI:57483"/>
        <dbReference type="ChEBI" id="CHEBI:57737"/>
        <dbReference type="ChEBI" id="CHEBI:58273"/>
        <dbReference type="ChEBI" id="CHEBI:59776"/>
        <dbReference type="EC" id="2.2.1.1"/>
    </reaction>
</comment>
<dbReference type="Gene3D" id="3.40.50.920">
    <property type="match status" value="1"/>
</dbReference>
<dbReference type="CDD" id="cd07033">
    <property type="entry name" value="TPP_PYR_DXS_TK_like"/>
    <property type="match status" value="1"/>
</dbReference>
<dbReference type="InterPro" id="IPR005474">
    <property type="entry name" value="Transketolase_N"/>
</dbReference>
<dbReference type="PROSITE" id="PS00802">
    <property type="entry name" value="TRANSKETOLASE_2"/>
    <property type="match status" value="1"/>
</dbReference>
<dbReference type="Proteomes" id="UP000095200">
    <property type="component" value="Unassembled WGS sequence"/>
</dbReference>
<evidence type="ECO:0000256" key="5">
    <source>
        <dbReference type="ARBA" id="ARBA00011738"/>
    </source>
</evidence>
<comment type="similarity">
    <text evidence="4">Belongs to the transketolase family.</text>
</comment>
<feature type="binding site" evidence="15">
    <location>
        <position position="470"/>
    </location>
    <ligand>
        <name>substrate</name>
    </ligand>
</feature>